<dbReference type="PANTHER" id="PTHR43308:SF5">
    <property type="entry name" value="S-LAYER PROTEIN _ PEPTIDOGLYCAN ENDO-BETA-N-ACETYLGLUCOSAMINIDASE"/>
    <property type="match status" value="1"/>
</dbReference>
<protein>
    <submittedName>
        <fullName evidence="2">S-layer homology domain-containing protein</fullName>
    </submittedName>
</protein>
<feature type="domain" description="SLH" evidence="1">
    <location>
        <begin position="211"/>
        <end position="269"/>
    </location>
</feature>
<dbReference type="EMBL" id="JAHZIK010000973">
    <property type="protein sequence ID" value="MBW7457817.1"/>
    <property type="molecule type" value="Genomic_DNA"/>
</dbReference>
<evidence type="ECO:0000313" key="2">
    <source>
        <dbReference type="EMBL" id="MBW7457817.1"/>
    </source>
</evidence>
<accession>A0ABS7CA83</accession>
<dbReference type="Pfam" id="PF00395">
    <property type="entry name" value="SLH"/>
    <property type="match status" value="3"/>
</dbReference>
<dbReference type="InterPro" id="IPR001119">
    <property type="entry name" value="SLH_dom"/>
</dbReference>
<dbReference type="PROSITE" id="PS51272">
    <property type="entry name" value="SLH"/>
    <property type="match status" value="3"/>
</dbReference>
<name>A0ABS7CA83_9BACL</name>
<gene>
    <name evidence="2" type="ORF">K0U00_27635</name>
</gene>
<proteinExistence type="predicted"/>
<evidence type="ECO:0000259" key="1">
    <source>
        <dbReference type="PROSITE" id="PS51272"/>
    </source>
</evidence>
<dbReference type="Proteomes" id="UP001519887">
    <property type="component" value="Unassembled WGS sequence"/>
</dbReference>
<dbReference type="RefSeq" id="WP_210039271.1">
    <property type="nucleotide sequence ID" value="NZ_JBHLVU010000043.1"/>
</dbReference>
<organism evidence="2 3">
    <name type="scientific">Paenibacillus sepulcri</name>
    <dbReference type="NCBI Taxonomy" id="359917"/>
    <lineage>
        <taxon>Bacteria</taxon>
        <taxon>Bacillati</taxon>
        <taxon>Bacillota</taxon>
        <taxon>Bacilli</taxon>
        <taxon>Bacillales</taxon>
        <taxon>Paenibacillaceae</taxon>
        <taxon>Paenibacillus</taxon>
    </lineage>
</organism>
<evidence type="ECO:0000313" key="3">
    <source>
        <dbReference type="Proteomes" id="UP001519887"/>
    </source>
</evidence>
<keyword evidence="3" id="KW-1185">Reference proteome</keyword>
<feature type="domain" description="SLH" evidence="1">
    <location>
        <begin position="147"/>
        <end position="210"/>
    </location>
</feature>
<dbReference type="InterPro" id="IPR051465">
    <property type="entry name" value="Cell_Envelope_Struct_Comp"/>
</dbReference>
<dbReference type="PANTHER" id="PTHR43308">
    <property type="entry name" value="OUTER MEMBRANE PROTEIN ALPHA-RELATED"/>
    <property type="match status" value="1"/>
</dbReference>
<sequence length="334" mass="36736">MVKVEIPASIIEKANEMKIGIVIKTSDAKILIPSGSVDIKDSDSIVRLVASASNSLSSTGGLPLGAKLVTNIYDFTLMIDDKPVTSFGEPVLVTFEYDQNLVQDVNKLGAFYFDEKAKTWTYVGGKINGDGTVSASLPHFSSYAVMEYNKSFEDIGDHWARTEIERLAAKQIITGVTDEKFEPDSPVTRAQFTTLLTKALNLKSNPHDQVFQDVDDNAWYGDVYAAYQAAIVSGMDERHFAPNDWITREQLSVMVMNAYQYASGKQLSDLIVKEGTKYSDETTISNWAREDVRLSSGLGLLTGAGSSAFNPKQTASRAQASVVLYRLFQLVSTY</sequence>
<comment type="caution">
    <text evidence="2">The sequence shown here is derived from an EMBL/GenBank/DDBJ whole genome shotgun (WGS) entry which is preliminary data.</text>
</comment>
<feature type="domain" description="SLH" evidence="1">
    <location>
        <begin position="275"/>
        <end position="334"/>
    </location>
</feature>
<reference evidence="2 3" key="1">
    <citation type="submission" date="2021-07" db="EMBL/GenBank/DDBJ databases">
        <title>Paenibacillus radiodurans sp. nov., isolated from the southeastern edge of Tengger Desert.</title>
        <authorList>
            <person name="Zhang G."/>
        </authorList>
    </citation>
    <scope>NUCLEOTIDE SEQUENCE [LARGE SCALE GENOMIC DNA]</scope>
    <source>
        <strain evidence="2 3">CCM 7311</strain>
    </source>
</reference>